<comment type="caution">
    <text evidence="2">The sequence shown here is derived from an EMBL/GenBank/DDBJ whole genome shotgun (WGS) entry which is preliminary data.</text>
</comment>
<gene>
    <name evidence="2" type="ORF">C1H46_031325</name>
</gene>
<protein>
    <submittedName>
        <fullName evidence="2">Uncharacterized protein</fullName>
    </submittedName>
</protein>
<dbReference type="AlphaFoldDB" id="A0A540L9D1"/>
<sequence>MYSDQRADQKLDTKSTTPFTSPPPTGMPNPYQGQMLGTRKGDLDLVSTFSVQSLNSSKDVTVAMVWFM</sequence>
<name>A0A540L9D1_MALBA</name>
<evidence type="ECO:0000313" key="3">
    <source>
        <dbReference type="Proteomes" id="UP000315295"/>
    </source>
</evidence>
<evidence type="ECO:0000256" key="1">
    <source>
        <dbReference type="SAM" id="MobiDB-lite"/>
    </source>
</evidence>
<accession>A0A540L9D1</accession>
<reference evidence="2 3" key="1">
    <citation type="journal article" date="2019" name="G3 (Bethesda)">
        <title>Sequencing of a Wild Apple (Malus baccata) Genome Unravels the Differences Between Cultivated and Wild Apple Species Regarding Disease Resistance and Cold Tolerance.</title>
        <authorList>
            <person name="Chen X."/>
        </authorList>
    </citation>
    <scope>NUCLEOTIDE SEQUENCE [LARGE SCALE GENOMIC DNA]</scope>
    <source>
        <strain evidence="3">cv. Shandingzi</strain>
        <tissue evidence="2">Leaves</tissue>
    </source>
</reference>
<feature type="compositionally biased region" description="Basic and acidic residues" evidence="1">
    <location>
        <begin position="1"/>
        <end position="13"/>
    </location>
</feature>
<feature type="region of interest" description="Disordered" evidence="1">
    <location>
        <begin position="1"/>
        <end position="37"/>
    </location>
</feature>
<evidence type="ECO:0000313" key="2">
    <source>
        <dbReference type="EMBL" id="TQD83094.1"/>
    </source>
</evidence>
<dbReference type="EMBL" id="VIEB01000693">
    <property type="protein sequence ID" value="TQD83094.1"/>
    <property type="molecule type" value="Genomic_DNA"/>
</dbReference>
<dbReference type="Proteomes" id="UP000315295">
    <property type="component" value="Unassembled WGS sequence"/>
</dbReference>
<proteinExistence type="predicted"/>
<organism evidence="2 3">
    <name type="scientific">Malus baccata</name>
    <name type="common">Siberian crab apple</name>
    <name type="synonym">Pyrus baccata</name>
    <dbReference type="NCBI Taxonomy" id="106549"/>
    <lineage>
        <taxon>Eukaryota</taxon>
        <taxon>Viridiplantae</taxon>
        <taxon>Streptophyta</taxon>
        <taxon>Embryophyta</taxon>
        <taxon>Tracheophyta</taxon>
        <taxon>Spermatophyta</taxon>
        <taxon>Magnoliopsida</taxon>
        <taxon>eudicotyledons</taxon>
        <taxon>Gunneridae</taxon>
        <taxon>Pentapetalae</taxon>
        <taxon>rosids</taxon>
        <taxon>fabids</taxon>
        <taxon>Rosales</taxon>
        <taxon>Rosaceae</taxon>
        <taxon>Amygdaloideae</taxon>
        <taxon>Maleae</taxon>
        <taxon>Malus</taxon>
    </lineage>
</organism>
<keyword evidence="3" id="KW-1185">Reference proteome</keyword>